<dbReference type="EMBL" id="BTRK01000002">
    <property type="protein sequence ID" value="GMR36036.1"/>
    <property type="molecule type" value="Genomic_DNA"/>
</dbReference>
<dbReference type="SUPFAM" id="SSF57667">
    <property type="entry name" value="beta-beta-alpha zinc fingers"/>
    <property type="match status" value="1"/>
</dbReference>
<feature type="non-terminal residue" evidence="1">
    <location>
        <position position="1"/>
    </location>
</feature>
<evidence type="ECO:0008006" key="3">
    <source>
        <dbReference type="Google" id="ProtNLM"/>
    </source>
</evidence>
<evidence type="ECO:0000313" key="2">
    <source>
        <dbReference type="Proteomes" id="UP001328107"/>
    </source>
</evidence>
<accession>A0AAN5CC99</accession>
<proteinExistence type="predicted"/>
<gene>
    <name evidence="1" type="ORF">PMAYCL1PPCAC_06232</name>
</gene>
<dbReference type="Gene3D" id="3.30.160.60">
    <property type="entry name" value="Classic Zinc Finger"/>
    <property type="match status" value="1"/>
</dbReference>
<name>A0AAN5CC99_9BILA</name>
<organism evidence="1 2">
    <name type="scientific">Pristionchus mayeri</name>
    <dbReference type="NCBI Taxonomy" id="1317129"/>
    <lineage>
        <taxon>Eukaryota</taxon>
        <taxon>Metazoa</taxon>
        <taxon>Ecdysozoa</taxon>
        <taxon>Nematoda</taxon>
        <taxon>Chromadorea</taxon>
        <taxon>Rhabditida</taxon>
        <taxon>Rhabditina</taxon>
        <taxon>Diplogasteromorpha</taxon>
        <taxon>Diplogasteroidea</taxon>
        <taxon>Neodiplogasteridae</taxon>
        <taxon>Pristionchus</taxon>
    </lineage>
</organism>
<comment type="caution">
    <text evidence="1">The sequence shown here is derived from an EMBL/GenBank/DDBJ whole genome shotgun (WGS) entry which is preliminary data.</text>
</comment>
<sequence length="197" mass="22507">QMMRDLNGPAGETMDEEEAAAVPAMLHPREEEMGDGWTGRLRIMERAMPVLSSHAYDNNGGSGQGRMKCRKCDKSISSTNFVYLRQHMRVHSTIEAYACPRCSQSFPFITTAKRHISKCAKGEEMIVNSLLEAQDRLTLEECFPHYSRELPIPDDRHARLRLLQREHPCERIRDAHREGSSGGTSVEVRHVRCTLRR</sequence>
<evidence type="ECO:0000313" key="1">
    <source>
        <dbReference type="EMBL" id="GMR36036.1"/>
    </source>
</evidence>
<keyword evidence="2" id="KW-1185">Reference proteome</keyword>
<reference evidence="2" key="1">
    <citation type="submission" date="2022-10" db="EMBL/GenBank/DDBJ databases">
        <title>Genome assembly of Pristionchus species.</title>
        <authorList>
            <person name="Yoshida K."/>
            <person name="Sommer R.J."/>
        </authorList>
    </citation>
    <scope>NUCLEOTIDE SEQUENCE [LARGE SCALE GENOMIC DNA]</scope>
    <source>
        <strain evidence="2">RS5460</strain>
    </source>
</reference>
<protein>
    <recommendedName>
        <fullName evidence="3">C2H2-type domain-containing protein</fullName>
    </recommendedName>
</protein>
<dbReference type="InterPro" id="IPR036236">
    <property type="entry name" value="Znf_C2H2_sf"/>
</dbReference>
<dbReference type="AlphaFoldDB" id="A0AAN5CC99"/>
<dbReference type="Proteomes" id="UP001328107">
    <property type="component" value="Unassembled WGS sequence"/>
</dbReference>